<feature type="domain" description="ATP-grasp" evidence="2">
    <location>
        <begin position="134"/>
        <end position="343"/>
    </location>
</feature>
<keyword evidence="4" id="KW-1185">Reference proteome</keyword>
<dbReference type="EMBL" id="BAAAVT010000003">
    <property type="protein sequence ID" value="GAA3053959.1"/>
    <property type="molecule type" value="Genomic_DNA"/>
</dbReference>
<reference evidence="4" key="1">
    <citation type="journal article" date="2019" name="Int. J. Syst. Evol. Microbiol.">
        <title>The Global Catalogue of Microorganisms (GCM) 10K type strain sequencing project: providing services to taxonomists for standard genome sequencing and annotation.</title>
        <authorList>
            <consortium name="The Broad Institute Genomics Platform"/>
            <consortium name="The Broad Institute Genome Sequencing Center for Infectious Disease"/>
            <person name="Wu L."/>
            <person name="Ma J."/>
        </authorList>
    </citation>
    <scope>NUCLEOTIDE SEQUENCE [LARGE SCALE GENOMIC DNA]</scope>
    <source>
        <strain evidence="4">JCM 14309</strain>
    </source>
</reference>
<dbReference type="InterPro" id="IPR011761">
    <property type="entry name" value="ATP-grasp"/>
</dbReference>
<keyword evidence="1" id="KW-0067">ATP-binding</keyword>
<keyword evidence="1" id="KW-0547">Nucleotide-binding</keyword>
<accession>A0ABP6LUH7</accession>
<comment type="caution">
    <text evidence="3">The sequence shown here is derived from an EMBL/GenBank/DDBJ whole genome shotgun (WGS) entry which is preliminary data.</text>
</comment>
<protein>
    <submittedName>
        <fullName evidence="3">Carboxylate--amine ligase</fullName>
    </submittedName>
</protein>
<evidence type="ECO:0000259" key="2">
    <source>
        <dbReference type="PROSITE" id="PS50975"/>
    </source>
</evidence>
<dbReference type="GO" id="GO:0016874">
    <property type="term" value="F:ligase activity"/>
    <property type="evidence" value="ECO:0007669"/>
    <property type="project" value="UniProtKB-KW"/>
</dbReference>
<sequence>MAMRIPQEQPFVPVITGGDVGTYSLAREFHEAYGAISAVIPTAVNRNLKHSRILEAFPAGPMTTPEPVIATLKEVAALLTDDGAHRRPLLLLANYDHLVRFAVDHRDELEEVGYTIPYPSAQLLDRVALKENFYALCRELGVPYPKTAVYDCAAHTDERAEAFVAEEVAGAGVAYPLVLKAGDGGAWADISFTGRRKVHYVDDAEELTSVLVRASEAGYTGSLIAQEHIPGADSQLRLATYFCDQNGRVRLTAYGEVVVEDHAPGLEGNSPAVLTSRDEAVEKQGAALLRAIGWRGFAMFDIKVDPRDGVAKFFELNPRLGRNHHYLTASGVNPARLYVEEHLHGGLGGPDHQVAKQPALHTTLPLPLVKKHANAEQRRRIAELAEQGRIVNPFLHEADGDLRRILYQRAVQAKAFRTYRQYPPPAGGDLRKSAQLR</sequence>
<gene>
    <name evidence="3" type="ORF">GCM10010529_04960</name>
</gene>
<keyword evidence="3" id="KW-0436">Ligase</keyword>
<evidence type="ECO:0000313" key="3">
    <source>
        <dbReference type="EMBL" id="GAA3053959.1"/>
    </source>
</evidence>
<evidence type="ECO:0000313" key="4">
    <source>
        <dbReference type="Proteomes" id="UP001500236"/>
    </source>
</evidence>
<dbReference type="SUPFAM" id="SSF56059">
    <property type="entry name" value="Glutathione synthetase ATP-binding domain-like"/>
    <property type="match status" value="1"/>
</dbReference>
<dbReference type="Proteomes" id="UP001500236">
    <property type="component" value="Unassembled WGS sequence"/>
</dbReference>
<name>A0ABP6LUH7_9MICC</name>
<proteinExistence type="predicted"/>
<dbReference type="Gene3D" id="3.30.470.20">
    <property type="entry name" value="ATP-grasp fold, B domain"/>
    <property type="match status" value="1"/>
</dbReference>
<dbReference type="PROSITE" id="PS50975">
    <property type="entry name" value="ATP_GRASP"/>
    <property type="match status" value="1"/>
</dbReference>
<organism evidence="3 4">
    <name type="scientific">Nesterenkonia aethiopica</name>
    <dbReference type="NCBI Taxonomy" id="269144"/>
    <lineage>
        <taxon>Bacteria</taxon>
        <taxon>Bacillati</taxon>
        <taxon>Actinomycetota</taxon>
        <taxon>Actinomycetes</taxon>
        <taxon>Micrococcales</taxon>
        <taxon>Micrococcaceae</taxon>
        <taxon>Nesterenkonia</taxon>
    </lineage>
</organism>
<evidence type="ECO:0000256" key="1">
    <source>
        <dbReference type="PROSITE-ProRule" id="PRU00409"/>
    </source>
</evidence>